<feature type="signal peptide" evidence="9">
    <location>
        <begin position="1"/>
        <end position="19"/>
    </location>
</feature>
<keyword evidence="3" id="KW-0336">GPI-anchor</keyword>
<evidence type="ECO:0000256" key="6">
    <source>
        <dbReference type="ARBA" id="ARBA00023180"/>
    </source>
</evidence>
<evidence type="ECO:0000256" key="9">
    <source>
        <dbReference type="SAM" id="SignalP"/>
    </source>
</evidence>
<proteinExistence type="predicted"/>
<dbReference type="EMBL" id="JAQQPM010000008">
    <property type="protein sequence ID" value="KAK2074835.1"/>
    <property type="molecule type" value="Genomic_DNA"/>
</dbReference>
<keyword evidence="12" id="KW-1185">Reference proteome</keyword>
<evidence type="ECO:0000313" key="11">
    <source>
        <dbReference type="EMBL" id="KAK2074835.1"/>
    </source>
</evidence>
<evidence type="ECO:0000256" key="3">
    <source>
        <dbReference type="ARBA" id="ARBA00022622"/>
    </source>
</evidence>
<dbReference type="GO" id="GO:0098552">
    <property type="term" value="C:side of membrane"/>
    <property type="evidence" value="ECO:0007669"/>
    <property type="project" value="UniProtKB-KW"/>
</dbReference>
<evidence type="ECO:0000256" key="4">
    <source>
        <dbReference type="ARBA" id="ARBA00022729"/>
    </source>
</evidence>
<keyword evidence="7" id="KW-0449">Lipoprotein</keyword>
<accession>A0AAD9MHR2</accession>
<dbReference type="Proteomes" id="UP001217918">
    <property type="component" value="Unassembled WGS sequence"/>
</dbReference>
<protein>
    <recommendedName>
        <fullName evidence="10">Copper acquisition factor BIM1-like domain-containing protein</fullName>
    </recommendedName>
</protein>
<keyword evidence="5" id="KW-0472">Membrane</keyword>
<keyword evidence="6" id="KW-0325">Glycoprotein</keyword>
<keyword evidence="4 9" id="KW-0732">Signal</keyword>
<reference evidence="11" key="1">
    <citation type="journal article" date="2023" name="Mol. Plant Microbe Interact.">
        <title>Elucidating the Obligate Nature and Biological Capacity of an Invasive Fungal Corn Pathogen.</title>
        <authorList>
            <person name="MacCready J.S."/>
            <person name="Roggenkamp E.M."/>
            <person name="Gdanetz K."/>
            <person name="Chilvers M.I."/>
        </authorList>
    </citation>
    <scope>NUCLEOTIDE SEQUENCE</scope>
    <source>
        <strain evidence="11">PM02</strain>
    </source>
</reference>
<feature type="compositionally biased region" description="Gly residues" evidence="8">
    <location>
        <begin position="179"/>
        <end position="190"/>
    </location>
</feature>
<organism evidence="11 12">
    <name type="scientific">Phyllachora maydis</name>
    <dbReference type="NCBI Taxonomy" id="1825666"/>
    <lineage>
        <taxon>Eukaryota</taxon>
        <taxon>Fungi</taxon>
        <taxon>Dikarya</taxon>
        <taxon>Ascomycota</taxon>
        <taxon>Pezizomycotina</taxon>
        <taxon>Sordariomycetes</taxon>
        <taxon>Sordariomycetidae</taxon>
        <taxon>Phyllachorales</taxon>
        <taxon>Phyllachoraceae</taxon>
        <taxon>Phyllachora</taxon>
    </lineage>
</organism>
<sequence>MARHLLPSLLLLYPTAALAHWVLNQPVPVGEFDESTEATAPCGGGNPSNRDNVTAWPVGGFPVSLLTTHPAATWTFRVADAGAAPGPWTAFAPNVTQSGLGHVCFAAVPAPKLLVGRDAVVQIVQTAVDGALYQCAAVKFVDGPAAPVPPDCTNSTGVSATWQGVAGQMPDSSTPNLPGGSGTGGPGTVIGPGTSRH</sequence>
<name>A0AAD9MHR2_9PEZI</name>
<dbReference type="CDD" id="cd21176">
    <property type="entry name" value="LPMO_auxiliary-like"/>
    <property type="match status" value="1"/>
</dbReference>
<dbReference type="GO" id="GO:0005886">
    <property type="term" value="C:plasma membrane"/>
    <property type="evidence" value="ECO:0007669"/>
    <property type="project" value="UniProtKB-SubCell"/>
</dbReference>
<evidence type="ECO:0000256" key="8">
    <source>
        <dbReference type="SAM" id="MobiDB-lite"/>
    </source>
</evidence>
<dbReference type="PANTHER" id="PTHR34992:SF1">
    <property type="entry name" value="COPPER ACQUISITION FACTOR BIM1-LIKE DOMAIN-CONTAINING PROTEIN"/>
    <property type="match status" value="1"/>
</dbReference>
<dbReference type="Pfam" id="PF20238">
    <property type="entry name" value="BIM1-like_dom"/>
    <property type="match status" value="1"/>
</dbReference>
<comment type="caution">
    <text evidence="11">The sequence shown here is derived from an EMBL/GenBank/DDBJ whole genome shotgun (WGS) entry which is preliminary data.</text>
</comment>
<evidence type="ECO:0000259" key="10">
    <source>
        <dbReference type="Pfam" id="PF20238"/>
    </source>
</evidence>
<dbReference type="InterPro" id="IPR046530">
    <property type="entry name" value="BIM1-like_dom"/>
</dbReference>
<dbReference type="AlphaFoldDB" id="A0AAD9MHR2"/>
<gene>
    <name evidence="11" type="ORF">P8C59_009009</name>
</gene>
<evidence type="ECO:0000256" key="2">
    <source>
        <dbReference type="ARBA" id="ARBA00022475"/>
    </source>
</evidence>
<evidence type="ECO:0000313" key="12">
    <source>
        <dbReference type="Proteomes" id="UP001217918"/>
    </source>
</evidence>
<feature type="region of interest" description="Disordered" evidence="8">
    <location>
        <begin position="167"/>
        <end position="197"/>
    </location>
</feature>
<dbReference type="PANTHER" id="PTHR34992">
    <property type="entry name" value="HYPHAL ANASTAMOSIS-7 PROTEIN"/>
    <property type="match status" value="1"/>
</dbReference>
<evidence type="ECO:0000256" key="7">
    <source>
        <dbReference type="ARBA" id="ARBA00023288"/>
    </source>
</evidence>
<evidence type="ECO:0000256" key="1">
    <source>
        <dbReference type="ARBA" id="ARBA00004609"/>
    </source>
</evidence>
<evidence type="ECO:0000256" key="5">
    <source>
        <dbReference type="ARBA" id="ARBA00023136"/>
    </source>
</evidence>
<feature type="domain" description="Copper acquisition factor BIM1-like" evidence="10">
    <location>
        <begin position="19"/>
        <end position="157"/>
    </location>
</feature>
<keyword evidence="2" id="KW-1003">Cell membrane</keyword>
<feature type="chain" id="PRO_5042063507" description="Copper acquisition factor BIM1-like domain-containing protein" evidence="9">
    <location>
        <begin position="20"/>
        <end position="197"/>
    </location>
</feature>
<dbReference type="InterPro" id="IPR046936">
    <property type="entry name" value="BIM1-like"/>
</dbReference>
<comment type="subcellular location">
    <subcellularLocation>
        <location evidence="1">Cell membrane</location>
        <topology evidence="1">Lipid-anchor</topology>
        <topology evidence="1">GPI-anchor</topology>
    </subcellularLocation>
</comment>